<organism evidence="1 2">
    <name type="scientific">Halarcobacter ebronensis</name>
    <dbReference type="NCBI Taxonomy" id="1462615"/>
    <lineage>
        <taxon>Bacteria</taxon>
        <taxon>Pseudomonadati</taxon>
        <taxon>Campylobacterota</taxon>
        <taxon>Epsilonproteobacteria</taxon>
        <taxon>Campylobacterales</taxon>
        <taxon>Arcobacteraceae</taxon>
        <taxon>Halarcobacter</taxon>
    </lineage>
</organism>
<dbReference type="EMBL" id="PDKJ01000004">
    <property type="protein sequence ID" value="RXJ68998.1"/>
    <property type="molecule type" value="Genomic_DNA"/>
</dbReference>
<dbReference type="InterPro" id="IPR043148">
    <property type="entry name" value="TagF_C"/>
</dbReference>
<dbReference type="Gene3D" id="3.40.50.12580">
    <property type="match status" value="1"/>
</dbReference>
<evidence type="ECO:0008006" key="3">
    <source>
        <dbReference type="Google" id="ProtNLM"/>
    </source>
</evidence>
<reference evidence="1 2" key="1">
    <citation type="submission" date="2017-10" db="EMBL/GenBank/DDBJ databases">
        <title>Genomics of the genus Arcobacter.</title>
        <authorList>
            <person name="Perez-Cataluna A."/>
            <person name="Figueras M.J."/>
        </authorList>
    </citation>
    <scope>NUCLEOTIDE SEQUENCE [LARGE SCALE GENOMIC DNA]</scope>
    <source>
        <strain evidence="1 2">CECT 8993</strain>
    </source>
</reference>
<sequence length="463" mass="54036">MKRVLILVDNSRRDLLPSELLKVKFEQNGTIVDFCNKRNYKIKIREFCPDAFLVSRGDLPFLAQISRVCKVYVVPAEGARLTPETMKSVFLGRIHNGKQLDQTGEVIEGFDHISKVYLWGDRTRRFLLSTEMFKEEQLKVAGNGRLDVYRKNEQKKMHNDFTIGIAFSIKSLSSFEGNVNYLKIIHGFFDEAKSGRFPMVPEGRHYEDYVWRDFAIARQMLAVILTIMSTTNYKIRFRVGPFENINDYKFLHELYPDRIFIQDQSEQLIDFLEQIDLMLTCWSSTGLESVLMNVPVIAIPYLIEKEHLFAHIAPEANGFDTFLRIYYTPESIEEVMKLIEQQKSKQLPLVPDIEFYNEFLRDIYNWPTQVSTTTFIVDDVLKDLENTQTMADIKTMKFSPKIEKILSLIPLPDRYSVKFLRVLNDIKFFIADIKSGKYISSKMHHELSNSEVSKLVESVKNYL</sequence>
<proteinExistence type="predicted"/>
<dbReference type="RefSeq" id="WP_128980134.1">
    <property type="nucleotide sequence ID" value="NZ_PDKJ01000004.1"/>
</dbReference>
<evidence type="ECO:0000313" key="2">
    <source>
        <dbReference type="Proteomes" id="UP000290172"/>
    </source>
</evidence>
<gene>
    <name evidence="1" type="ORF">CRV08_06085</name>
</gene>
<dbReference type="Proteomes" id="UP000290172">
    <property type="component" value="Unassembled WGS sequence"/>
</dbReference>
<comment type="caution">
    <text evidence="1">The sequence shown here is derived from an EMBL/GenBank/DDBJ whole genome shotgun (WGS) entry which is preliminary data.</text>
</comment>
<protein>
    <recommendedName>
        <fullName evidence="3">UDP-N-acetylglucosamine 2-epimerase domain-containing protein</fullName>
    </recommendedName>
</protein>
<accession>A0A4V1LRQ3</accession>
<name>A0A4V1LRQ3_9BACT</name>
<dbReference type="AlphaFoldDB" id="A0A4V1LRQ3"/>
<evidence type="ECO:0000313" key="1">
    <source>
        <dbReference type="EMBL" id="RXJ68998.1"/>
    </source>
</evidence>